<proteinExistence type="predicted"/>
<protein>
    <submittedName>
        <fullName evidence="1">Uncharacterized protein</fullName>
    </submittedName>
</protein>
<dbReference type="EMBL" id="HBUF01345436">
    <property type="protein sequence ID" value="CAG6708871.1"/>
    <property type="molecule type" value="Transcribed_RNA"/>
</dbReference>
<accession>A0A8D9BJH0</accession>
<organism evidence="1">
    <name type="scientific">Cacopsylla melanoneura</name>
    <dbReference type="NCBI Taxonomy" id="428564"/>
    <lineage>
        <taxon>Eukaryota</taxon>
        <taxon>Metazoa</taxon>
        <taxon>Ecdysozoa</taxon>
        <taxon>Arthropoda</taxon>
        <taxon>Hexapoda</taxon>
        <taxon>Insecta</taxon>
        <taxon>Pterygota</taxon>
        <taxon>Neoptera</taxon>
        <taxon>Paraneoptera</taxon>
        <taxon>Hemiptera</taxon>
        <taxon>Sternorrhyncha</taxon>
        <taxon>Psylloidea</taxon>
        <taxon>Psyllidae</taxon>
        <taxon>Psyllinae</taxon>
        <taxon>Cacopsylla</taxon>
    </lineage>
</organism>
<reference evidence="1" key="1">
    <citation type="submission" date="2021-05" db="EMBL/GenBank/DDBJ databases">
        <authorList>
            <person name="Alioto T."/>
            <person name="Alioto T."/>
            <person name="Gomez Garrido J."/>
        </authorList>
    </citation>
    <scope>NUCLEOTIDE SEQUENCE</scope>
</reference>
<dbReference type="EMBL" id="HBUF01288465">
    <property type="protein sequence ID" value="CAG6688726.1"/>
    <property type="molecule type" value="Transcribed_RNA"/>
</dbReference>
<dbReference type="EMBL" id="HBUF01288466">
    <property type="protein sequence ID" value="CAG6688728.1"/>
    <property type="molecule type" value="Transcribed_RNA"/>
</dbReference>
<dbReference type="EMBL" id="HBUF01288467">
    <property type="protein sequence ID" value="CAG6688730.1"/>
    <property type="molecule type" value="Transcribed_RNA"/>
</dbReference>
<dbReference type="EMBL" id="HBUF01628101">
    <property type="protein sequence ID" value="CAG6782567.1"/>
    <property type="molecule type" value="Transcribed_RNA"/>
</dbReference>
<name>A0A8D9BJH0_9HEMI</name>
<dbReference type="AlphaFoldDB" id="A0A8D9BJH0"/>
<dbReference type="EMBL" id="HBUF01628102">
    <property type="protein sequence ID" value="CAG6782569.1"/>
    <property type="molecule type" value="Transcribed_RNA"/>
</dbReference>
<sequence>MGEMLIQGNGSPVCLPYTLPSNGKTRSWSNIYSRFPSSLSMLILKPLLASHRTRSVTMMRLEPCWRRLGQTSCRMLRMNMTCPWMRRVTRRMRKRWITTVRPHFKKQVN</sequence>
<dbReference type="EMBL" id="HBUF01345438">
    <property type="protein sequence ID" value="CAG6708875.1"/>
    <property type="molecule type" value="Transcribed_RNA"/>
</dbReference>
<evidence type="ECO:0000313" key="1">
    <source>
        <dbReference type="EMBL" id="CAG6782571.1"/>
    </source>
</evidence>
<dbReference type="EMBL" id="HBUF01628103">
    <property type="protein sequence ID" value="CAG6782571.1"/>
    <property type="molecule type" value="Transcribed_RNA"/>
</dbReference>